<keyword evidence="2" id="KW-0645">Protease</keyword>
<organism evidence="2 3">
    <name type="scientific">Lates japonicus</name>
    <name type="common">Japanese lates</name>
    <dbReference type="NCBI Taxonomy" id="270547"/>
    <lineage>
        <taxon>Eukaryota</taxon>
        <taxon>Metazoa</taxon>
        <taxon>Chordata</taxon>
        <taxon>Craniata</taxon>
        <taxon>Vertebrata</taxon>
        <taxon>Euteleostomi</taxon>
        <taxon>Actinopterygii</taxon>
        <taxon>Neopterygii</taxon>
        <taxon>Teleostei</taxon>
        <taxon>Neoteleostei</taxon>
        <taxon>Acanthomorphata</taxon>
        <taxon>Carangaria</taxon>
        <taxon>Carangaria incertae sedis</taxon>
        <taxon>Centropomidae</taxon>
        <taxon>Lates</taxon>
    </lineage>
</organism>
<sequence>MNAGGQQNPDSLRYKYNFIADVVEKIAPAVVHIELYRKMIFSKREVAVASGLGLLCQRTGLIVTNATPRGCQ</sequence>
<name>A0AAD3MZ75_LATJO</name>
<accession>A0AAD3MZ75</accession>
<dbReference type="EMBL" id="BRZM01000059">
    <property type="protein sequence ID" value="GLD63205.1"/>
    <property type="molecule type" value="Genomic_DNA"/>
</dbReference>
<keyword evidence="2" id="KW-0378">Hydrolase</keyword>
<dbReference type="AlphaFoldDB" id="A0AAD3MZ75"/>
<dbReference type="PANTHER" id="PTHR22939:SF13">
    <property type="entry name" value="SERINE PROTEASE HTRA1"/>
    <property type="match status" value="1"/>
</dbReference>
<comment type="caution">
    <text evidence="2">The sequence shown here is derived from an EMBL/GenBank/DDBJ whole genome shotgun (WGS) entry which is preliminary data.</text>
</comment>
<evidence type="ECO:0000256" key="1">
    <source>
        <dbReference type="ARBA" id="ARBA00022729"/>
    </source>
</evidence>
<dbReference type="GO" id="GO:0012501">
    <property type="term" value="P:programmed cell death"/>
    <property type="evidence" value="ECO:0007669"/>
    <property type="project" value="TreeGrafter"/>
</dbReference>
<keyword evidence="1" id="KW-0732">Signal</keyword>
<dbReference type="Proteomes" id="UP001279410">
    <property type="component" value="Unassembled WGS sequence"/>
</dbReference>
<dbReference type="GO" id="GO:0006508">
    <property type="term" value="P:proteolysis"/>
    <property type="evidence" value="ECO:0007669"/>
    <property type="project" value="UniProtKB-KW"/>
</dbReference>
<proteinExistence type="predicted"/>
<keyword evidence="3" id="KW-1185">Reference proteome</keyword>
<protein>
    <submittedName>
        <fullName evidence="2">Serine protease HTRA1</fullName>
    </submittedName>
</protein>
<gene>
    <name evidence="2" type="ORF">AKAME5_001484700</name>
</gene>
<evidence type="ECO:0000313" key="3">
    <source>
        <dbReference type="Proteomes" id="UP001279410"/>
    </source>
</evidence>
<evidence type="ECO:0000313" key="2">
    <source>
        <dbReference type="EMBL" id="GLD63205.1"/>
    </source>
</evidence>
<dbReference type="GO" id="GO:0004252">
    <property type="term" value="F:serine-type endopeptidase activity"/>
    <property type="evidence" value="ECO:0007669"/>
    <property type="project" value="TreeGrafter"/>
</dbReference>
<dbReference type="Gene3D" id="2.40.10.120">
    <property type="match status" value="1"/>
</dbReference>
<dbReference type="PANTHER" id="PTHR22939">
    <property type="entry name" value="SERINE PROTEASE FAMILY S1C HTRA-RELATED"/>
    <property type="match status" value="1"/>
</dbReference>
<reference evidence="2" key="1">
    <citation type="submission" date="2022-08" db="EMBL/GenBank/DDBJ databases">
        <title>Genome sequencing of akame (Lates japonicus).</title>
        <authorList>
            <person name="Hashiguchi Y."/>
            <person name="Takahashi H."/>
        </authorList>
    </citation>
    <scope>NUCLEOTIDE SEQUENCE</scope>
    <source>
        <strain evidence="2">Kochi</strain>
    </source>
</reference>
<dbReference type="GO" id="GO:0043065">
    <property type="term" value="P:positive regulation of apoptotic process"/>
    <property type="evidence" value="ECO:0007669"/>
    <property type="project" value="TreeGrafter"/>
</dbReference>